<accession>A0A6A3D445</accession>
<dbReference type="Proteomes" id="UP000436088">
    <property type="component" value="Unassembled WGS sequence"/>
</dbReference>
<keyword evidence="1" id="KW-1133">Transmembrane helix</keyword>
<reference evidence="2" key="1">
    <citation type="submission" date="2019-09" db="EMBL/GenBank/DDBJ databases">
        <title>Draft genome information of white flower Hibiscus syriacus.</title>
        <authorList>
            <person name="Kim Y.-M."/>
        </authorList>
    </citation>
    <scope>NUCLEOTIDE SEQUENCE [LARGE SCALE GENOMIC DNA]</scope>
    <source>
        <strain evidence="2">YM2019G1</strain>
    </source>
</reference>
<sequence>MIGTMIQNSFIVMLVKRREIVAVGIIRVQLAIILFIPNALSEVILFLKMKPLLTEIITTTVTYISSTYARLLTAILIVRDAVSLAKMKLSSVPNVTISFTSIALDTVSQVVTKEFSATSYLSSPHIYT</sequence>
<dbReference type="EMBL" id="VEPZ02000079">
    <property type="protein sequence ID" value="KAE8734019.1"/>
    <property type="molecule type" value="Genomic_DNA"/>
</dbReference>
<name>A0A6A3D445_HIBSY</name>
<evidence type="ECO:0000313" key="2">
    <source>
        <dbReference type="EMBL" id="KAE8734019.1"/>
    </source>
</evidence>
<dbReference type="AlphaFoldDB" id="A0A6A3D445"/>
<proteinExistence type="predicted"/>
<evidence type="ECO:0000313" key="3">
    <source>
        <dbReference type="Proteomes" id="UP000436088"/>
    </source>
</evidence>
<organism evidence="2 3">
    <name type="scientific">Hibiscus syriacus</name>
    <name type="common">Rose of Sharon</name>
    <dbReference type="NCBI Taxonomy" id="106335"/>
    <lineage>
        <taxon>Eukaryota</taxon>
        <taxon>Viridiplantae</taxon>
        <taxon>Streptophyta</taxon>
        <taxon>Embryophyta</taxon>
        <taxon>Tracheophyta</taxon>
        <taxon>Spermatophyta</taxon>
        <taxon>Magnoliopsida</taxon>
        <taxon>eudicotyledons</taxon>
        <taxon>Gunneridae</taxon>
        <taxon>Pentapetalae</taxon>
        <taxon>rosids</taxon>
        <taxon>malvids</taxon>
        <taxon>Malvales</taxon>
        <taxon>Malvaceae</taxon>
        <taxon>Malvoideae</taxon>
        <taxon>Hibiscus</taxon>
    </lineage>
</organism>
<protein>
    <submittedName>
        <fullName evidence="2">Uncharacterized protein</fullName>
    </submittedName>
</protein>
<keyword evidence="1" id="KW-0472">Membrane</keyword>
<feature type="transmembrane region" description="Helical" evidence="1">
    <location>
        <begin position="20"/>
        <end position="40"/>
    </location>
</feature>
<evidence type="ECO:0000256" key="1">
    <source>
        <dbReference type="SAM" id="Phobius"/>
    </source>
</evidence>
<gene>
    <name evidence="2" type="ORF">F3Y22_tig00000889pilonHSYRG00016</name>
</gene>
<feature type="transmembrane region" description="Helical" evidence="1">
    <location>
        <begin position="60"/>
        <end position="78"/>
    </location>
</feature>
<keyword evidence="3" id="KW-1185">Reference proteome</keyword>
<keyword evidence="1" id="KW-0812">Transmembrane</keyword>
<comment type="caution">
    <text evidence="2">The sequence shown here is derived from an EMBL/GenBank/DDBJ whole genome shotgun (WGS) entry which is preliminary data.</text>
</comment>